<sequence>MSAFSPTEETVPPLKSHFPAGWCHYSRLQKVTKVVFRQLGFFLRQMHMAY</sequence>
<organism evidence="1">
    <name type="scientific">Lepeophtheirus salmonis</name>
    <name type="common">Salmon louse</name>
    <name type="synonym">Caligus salmonis</name>
    <dbReference type="NCBI Taxonomy" id="72036"/>
    <lineage>
        <taxon>Eukaryota</taxon>
        <taxon>Metazoa</taxon>
        <taxon>Ecdysozoa</taxon>
        <taxon>Arthropoda</taxon>
        <taxon>Crustacea</taxon>
        <taxon>Multicrustacea</taxon>
        <taxon>Hexanauplia</taxon>
        <taxon>Copepoda</taxon>
        <taxon>Siphonostomatoida</taxon>
        <taxon>Caligidae</taxon>
        <taxon>Lepeophtheirus</taxon>
    </lineage>
</organism>
<dbReference type="EMBL" id="HACA01032915">
    <property type="protein sequence ID" value="CDW50276.1"/>
    <property type="molecule type" value="Transcribed_RNA"/>
</dbReference>
<dbReference type="AlphaFoldDB" id="A0A0K2VJV9"/>
<protein>
    <submittedName>
        <fullName evidence="1">Uncharacterized protein</fullName>
    </submittedName>
</protein>
<reference evidence="1" key="1">
    <citation type="submission" date="2014-05" db="EMBL/GenBank/DDBJ databases">
        <authorList>
            <person name="Chronopoulou M."/>
        </authorList>
    </citation>
    <scope>NUCLEOTIDE SEQUENCE</scope>
    <source>
        <tissue evidence="1">Whole organism</tissue>
    </source>
</reference>
<evidence type="ECO:0000313" key="1">
    <source>
        <dbReference type="EMBL" id="CDW50276.1"/>
    </source>
</evidence>
<accession>A0A0K2VJV9</accession>
<name>A0A0K2VJV9_LEPSM</name>
<proteinExistence type="predicted"/>